<dbReference type="Proteomes" id="UP000248817">
    <property type="component" value="Unassembled WGS sequence"/>
</dbReference>
<evidence type="ECO:0000256" key="1">
    <source>
        <dbReference type="SAM" id="Phobius"/>
    </source>
</evidence>
<protein>
    <submittedName>
        <fullName evidence="2">Uncharacterized protein</fullName>
    </submittedName>
</protein>
<accession>A0A2V5HQ47</accession>
<reference evidence="2 3" key="1">
    <citation type="submission" date="2018-02" db="EMBL/GenBank/DDBJ databases">
        <title>The genomes of Aspergillus section Nigri reveals drivers in fungal speciation.</title>
        <authorList>
            <consortium name="DOE Joint Genome Institute"/>
            <person name="Vesth T.C."/>
            <person name="Nybo J."/>
            <person name="Theobald S."/>
            <person name="Brandl J."/>
            <person name="Frisvad J.C."/>
            <person name="Nielsen K.F."/>
            <person name="Lyhne E.K."/>
            <person name="Kogle M.E."/>
            <person name="Kuo A."/>
            <person name="Riley R."/>
            <person name="Clum A."/>
            <person name="Nolan M."/>
            <person name="Lipzen A."/>
            <person name="Salamov A."/>
            <person name="Henrissat B."/>
            <person name="Wiebenga A."/>
            <person name="De vries R.P."/>
            <person name="Grigoriev I.V."/>
            <person name="Mortensen U.H."/>
            <person name="Andersen M.R."/>
            <person name="Baker S.E."/>
        </authorList>
    </citation>
    <scope>NUCLEOTIDE SEQUENCE [LARGE SCALE GENOMIC DNA]</scope>
    <source>
        <strain evidence="2 3">CBS 114.80</strain>
    </source>
</reference>
<keyword evidence="1" id="KW-0812">Transmembrane</keyword>
<keyword evidence="1" id="KW-0472">Membrane</keyword>
<evidence type="ECO:0000313" key="2">
    <source>
        <dbReference type="EMBL" id="PYI26615.1"/>
    </source>
</evidence>
<sequence>MVRSSIWSFIDMSGFADMMEELPAWMSSAEGIIFLACKLRLLMFMIMHRASSMINYKQAICICGWDTYGIVFKSDANAPAHPDHVIKLSTNRLERPSKGKH</sequence>
<gene>
    <name evidence="2" type="ORF">BP00DRAFT_53801</name>
</gene>
<keyword evidence="1" id="KW-1133">Transmembrane helix</keyword>
<organism evidence="2 3">
    <name type="scientific">Aspergillus indologenus CBS 114.80</name>
    <dbReference type="NCBI Taxonomy" id="1450541"/>
    <lineage>
        <taxon>Eukaryota</taxon>
        <taxon>Fungi</taxon>
        <taxon>Dikarya</taxon>
        <taxon>Ascomycota</taxon>
        <taxon>Pezizomycotina</taxon>
        <taxon>Eurotiomycetes</taxon>
        <taxon>Eurotiomycetidae</taxon>
        <taxon>Eurotiales</taxon>
        <taxon>Aspergillaceae</taxon>
        <taxon>Aspergillus</taxon>
        <taxon>Aspergillus subgen. Circumdati</taxon>
    </lineage>
</organism>
<proteinExistence type="predicted"/>
<name>A0A2V5HQ47_9EURO</name>
<feature type="transmembrane region" description="Helical" evidence="1">
    <location>
        <begin position="24"/>
        <end position="47"/>
    </location>
</feature>
<dbReference type="AlphaFoldDB" id="A0A2V5HQ47"/>
<evidence type="ECO:0000313" key="3">
    <source>
        <dbReference type="Proteomes" id="UP000248817"/>
    </source>
</evidence>
<dbReference type="EMBL" id="KZ825591">
    <property type="protein sequence ID" value="PYI26615.1"/>
    <property type="molecule type" value="Genomic_DNA"/>
</dbReference>
<keyword evidence="3" id="KW-1185">Reference proteome</keyword>